<reference evidence="2 3" key="1">
    <citation type="journal article" date="2020" name="bioRxiv">
        <title>Sequence and annotation of 42 cannabis genomes reveals extensive copy number variation in cannabinoid synthesis and pathogen resistance genes.</title>
        <authorList>
            <person name="Mckernan K.J."/>
            <person name="Helbert Y."/>
            <person name="Kane L.T."/>
            <person name="Ebling H."/>
            <person name="Zhang L."/>
            <person name="Liu B."/>
            <person name="Eaton Z."/>
            <person name="Mclaughlin S."/>
            <person name="Kingan S."/>
            <person name="Baybayan P."/>
            <person name="Concepcion G."/>
            <person name="Jordan M."/>
            <person name="Riva A."/>
            <person name="Barbazuk W."/>
            <person name="Harkins T."/>
        </authorList>
    </citation>
    <scope>NUCLEOTIDE SEQUENCE [LARGE SCALE GENOMIC DNA]</scope>
    <source>
        <strain evidence="3">cv. Jamaican Lion 4</strain>
        <tissue evidence="2">Leaf</tissue>
    </source>
</reference>
<comment type="caution">
    <text evidence="2">The sequence shown here is derived from an EMBL/GenBank/DDBJ whole genome shotgun (WGS) entry which is preliminary data.</text>
</comment>
<dbReference type="Proteomes" id="UP000583929">
    <property type="component" value="Unassembled WGS sequence"/>
</dbReference>
<sequence>MSRWNIRRKLSPAKRAWKNFTKKLQPNIIHFINLINKHSSNIKTSCHHLLYILHSFLPTKFRSISSSAASSHRRFYHNYSHHHHNQAIYNNFSAIHIDELFPYSASATTSASDIKKSNIVSRNTSNNITMHRDEAGTSSNDNSKENDKGKKVAVGDKDIKRVSSSNNKQSIYSVEEAWMAVVAASPQLRGVDERAEEFISNFREDMKLQKEKSLLEFQEMLKRSA</sequence>
<keyword evidence="3" id="KW-1185">Reference proteome</keyword>
<evidence type="ECO:0008006" key="4">
    <source>
        <dbReference type="Google" id="ProtNLM"/>
    </source>
</evidence>
<organism evidence="2 3">
    <name type="scientific">Cannabis sativa</name>
    <name type="common">Hemp</name>
    <name type="synonym">Marijuana</name>
    <dbReference type="NCBI Taxonomy" id="3483"/>
    <lineage>
        <taxon>Eukaryota</taxon>
        <taxon>Viridiplantae</taxon>
        <taxon>Streptophyta</taxon>
        <taxon>Embryophyta</taxon>
        <taxon>Tracheophyta</taxon>
        <taxon>Spermatophyta</taxon>
        <taxon>Magnoliopsida</taxon>
        <taxon>eudicotyledons</taxon>
        <taxon>Gunneridae</taxon>
        <taxon>Pentapetalae</taxon>
        <taxon>rosids</taxon>
        <taxon>fabids</taxon>
        <taxon>Rosales</taxon>
        <taxon>Cannabaceae</taxon>
        <taxon>Cannabis</taxon>
    </lineage>
</organism>
<dbReference type="AlphaFoldDB" id="A0A7J6DT81"/>
<dbReference type="PANTHER" id="PTHR33098:SF3">
    <property type="entry name" value="COTTON FIBER PROTEIN"/>
    <property type="match status" value="1"/>
</dbReference>
<feature type="region of interest" description="Disordered" evidence="1">
    <location>
        <begin position="122"/>
        <end position="156"/>
    </location>
</feature>
<evidence type="ECO:0000313" key="3">
    <source>
        <dbReference type="Proteomes" id="UP000583929"/>
    </source>
</evidence>
<dbReference type="InterPro" id="IPR008480">
    <property type="entry name" value="DUF761_pln"/>
</dbReference>
<dbReference type="PANTHER" id="PTHR33098">
    <property type="entry name" value="COTTON FIBER (DUF761)"/>
    <property type="match status" value="1"/>
</dbReference>
<dbReference type="EMBL" id="JAATIQ010000643">
    <property type="protein sequence ID" value="KAF4349311.1"/>
    <property type="molecule type" value="Genomic_DNA"/>
</dbReference>
<feature type="compositionally biased region" description="Basic and acidic residues" evidence="1">
    <location>
        <begin position="142"/>
        <end position="156"/>
    </location>
</feature>
<gene>
    <name evidence="2" type="ORF">G4B88_003143</name>
</gene>
<evidence type="ECO:0000256" key="1">
    <source>
        <dbReference type="SAM" id="MobiDB-lite"/>
    </source>
</evidence>
<protein>
    <recommendedName>
        <fullName evidence="4">Cotton fiber protein</fullName>
    </recommendedName>
</protein>
<proteinExistence type="predicted"/>
<dbReference type="Pfam" id="PF05553">
    <property type="entry name" value="DUF761"/>
    <property type="match status" value="1"/>
</dbReference>
<evidence type="ECO:0000313" key="2">
    <source>
        <dbReference type="EMBL" id="KAF4349311.1"/>
    </source>
</evidence>
<accession>A0A7J6DT81</accession>
<name>A0A7J6DT81_CANSA</name>